<dbReference type="GO" id="GO:0016102">
    <property type="term" value="P:diterpenoid biosynthetic process"/>
    <property type="evidence" value="ECO:0007669"/>
    <property type="project" value="InterPro"/>
</dbReference>
<dbReference type="InterPro" id="IPR001906">
    <property type="entry name" value="Terpene_synth_N"/>
</dbReference>
<evidence type="ECO:0000256" key="1">
    <source>
        <dbReference type="ARBA" id="ARBA00022723"/>
    </source>
</evidence>
<evidence type="ECO:0000259" key="3">
    <source>
        <dbReference type="Pfam" id="PF03936"/>
    </source>
</evidence>
<dbReference type="CDD" id="cd00684">
    <property type="entry name" value="Terpene_cyclase_plant_C1"/>
    <property type="match status" value="1"/>
</dbReference>
<dbReference type="InterPro" id="IPR050148">
    <property type="entry name" value="Terpene_synthase-like"/>
</dbReference>
<dbReference type="AlphaFoldDB" id="A0AAV1C388"/>
<feature type="domain" description="Terpene synthase metal-binding" evidence="3">
    <location>
        <begin position="253"/>
        <end position="493"/>
    </location>
</feature>
<dbReference type="PANTHER" id="PTHR31225">
    <property type="entry name" value="OS04G0344100 PROTEIN-RELATED"/>
    <property type="match status" value="1"/>
</dbReference>
<sequence length="543" mass="63113">MTEKVRDTSFQKRKANYKPSIWNYDFLLQSLTSKYSEEKYTTKAKKLKEDLSILFEDKNSDYRLSILRLVDSIRKLGLAKYFQEEIKGYLLKALLIIRFPEICSSTASVGEDDDLYVTALCFRLLRQFGYRAPQASSEIFQGFVNETGKFKTNTDFNEEELMELFEASNMGCEGENIMDEARFFCIQNLEAMDHVLPTQWTAEWFNLKKQISAYEKECDTRNHKLSELARLNFNIIQAAHQQDLKEILRWWMNLEIRKKLSFSRDRIVESFLYAGGVAYEPQHGSLRKCLTKVIKLVLVIDDLFDVYGSFEHLQCFTNSVNSWMPEEVVNLPECMQLCFWTLYNTTSEISVEIQKEKGWNSVLPHLQKAWGEFCESLLLEAKWDEEGYTPSLQEYLENGFISSSGPLVSLHIIFGVENPTSSKTLSEILLENKDIIYYTSLIIRLCNDQGTSTEERKRGEAPSSIFCCMSESNVTEDIAREHIKSIITMAWRKINGYHCMFGDEPIKHYLTNAARVAHFIYQHGDGFRVQDRERVLSNLIEPL</sequence>
<proteinExistence type="predicted"/>
<dbReference type="Gene3D" id="1.50.10.130">
    <property type="entry name" value="Terpene synthase, N-terminal domain"/>
    <property type="match status" value="1"/>
</dbReference>
<evidence type="ECO:0000313" key="5">
    <source>
        <dbReference type="Proteomes" id="UP001161247"/>
    </source>
</evidence>
<name>A0AAV1C388_OLDCO</name>
<dbReference type="InterPro" id="IPR008930">
    <property type="entry name" value="Terpenoid_cyclase/PrenylTrfase"/>
</dbReference>
<dbReference type="SUPFAM" id="SSF48576">
    <property type="entry name" value="Terpenoid synthases"/>
    <property type="match status" value="1"/>
</dbReference>
<dbReference type="Proteomes" id="UP001161247">
    <property type="component" value="Chromosome 1"/>
</dbReference>
<evidence type="ECO:0000313" key="4">
    <source>
        <dbReference type="EMBL" id="CAI9090025.1"/>
    </source>
</evidence>
<dbReference type="Gene3D" id="1.10.600.10">
    <property type="entry name" value="Farnesyl Diphosphate Synthase"/>
    <property type="match status" value="1"/>
</dbReference>
<dbReference type="InterPro" id="IPR005630">
    <property type="entry name" value="Terpene_synthase_metal-bd"/>
</dbReference>
<dbReference type="InterPro" id="IPR034741">
    <property type="entry name" value="Terpene_cyclase-like_1_C"/>
</dbReference>
<dbReference type="PANTHER" id="PTHR31225:SF94">
    <property type="entry name" value="ALPHA-FARNESENE SYNTHASE"/>
    <property type="match status" value="1"/>
</dbReference>
<feature type="domain" description="Terpene synthase N-terminal" evidence="2">
    <location>
        <begin position="21"/>
        <end position="196"/>
    </location>
</feature>
<gene>
    <name evidence="4" type="ORF">OLC1_LOCUS2271</name>
</gene>
<dbReference type="InterPro" id="IPR008949">
    <property type="entry name" value="Isoprenoid_synthase_dom_sf"/>
</dbReference>
<organism evidence="4 5">
    <name type="scientific">Oldenlandia corymbosa var. corymbosa</name>
    <dbReference type="NCBI Taxonomy" id="529605"/>
    <lineage>
        <taxon>Eukaryota</taxon>
        <taxon>Viridiplantae</taxon>
        <taxon>Streptophyta</taxon>
        <taxon>Embryophyta</taxon>
        <taxon>Tracheophyta</taxon>
        <taxon>Spermatophyta</taxon>
        <taxon>Magnoliopsida</taxon>
        <taxon>eudicotyledons</taxon>
        <taxon>Gunneridae</taxon>
        <taxon>Pentapetalae</taxon>
        <taxon>asterids</taxon>
        <taxon>lamiids</taxon>
        <taxon>Gentianales</taxon>
        <taxon>Rubiaceae</taxon>
        <taxon>Rubioideae</taxon>
        <taxon>Spermacoceae</taxon>
        <taxon>Hedyotis-Oldenlandia complex</taxon>
        <taxon>Oldenlandia</taxon>
    </lineage>
</organism>
<accession>A0AAV1C388</accession>
<dbReference type="SUPFAM" id="SSF48239">
    <property type="entry name" value="Terpenoid cyclases/Protein prenyltransferases"/>
    <property type="match status" value="1"/>
</dbReference>
<dbReference type="SFLD" id="SFLDG01019">
    <property type="entry name" value="Terpene_Cyclase_Like_1_C_Termi"/>
    <property type="match status" value="1"/>
</dbReference>
<dbReference type="SFLD" id="SFLDS00005">
    <property type="entry name" value="Isoprenoid_Synthase_Type_I"/>
    <property type="match status" value="1"/>
</dbReference>
<protein>
    <submittedName>
        <fullName evidence="4">OLC1v1024708C1</fullName>
    </submittedName>
</protein>
<reference evidence="4" key="1">
    <citation type="submission" date="2023-03" db="EMBL/GenBank/DDBJ databases">
        <authorList>
            <person name="Julca I."/>
        </authorList>
    </citation>
    <scope>NUCLEOTIDE SEQUENCE</scope>
</reference>
<dbReference type="FunFam" id="1.10.600.10:FF:000007">
    <property type="entry name" value="Isoprene synthase, chloroplastic"/>
    <property type="match status" value="1"/>
</dbReference>
<keyword evidence="5" id="KW-1185">Reference proteome</keyword>
<evidence type="ECO:0000259" key="2">
    <source>
        <dbReference type="Pfam" id="PF01397"/>
    </source>
</evidence>
<dbReference type="Pfam" id="PF03936">
    <property type="entry name" value="Terpene_synth_C"/>
    <property type="match status" value="1"/>
</dbReference>
<dbReference type="EMBL" id="OX459118">
    <property type="protein sequence ID" value="CAI9090025.1"/>
    <property type="molecule type" value="Genomic_DNA"/>
</dbReference>
<dbReference type="GO" id="GO:0000287">
    <property type="term" value="F:magnesium ion binding"/>
    <property type="evidence" value="ECO:0007669"/>
    <property type="project" value="InterPro"/>
</dbReference>
<dbReference type="GO" id="GO:0010333">
    <property type="term" value="F:terpene synthase activity"/>
    <property type="evidence" value="ECO:0007669"/>
    <property type="project" value="InterPro"/>
</dbReference>
<keyword evidence="1" id="KW-0479">Metal-binding</keyword>
<dbReference type="InterPro" id="IPR036965">
    <property type="entry name" value="Terpene_synth_N_sf"/>
</dbReference>
<dbReference type="Pfam" id="PF01397">
    <property type="entry name" value="Terpene_synth"/>
    <property type="match status" value="1"/>
</dbReference>
<dbReference type="InterPro" id="IPR044814">
    <property type="entry name" value="Terpene_cyclase_plant_C1"/>
</dbReference>